<dbReference type="Proteomes" id="UP000236735">
    <property type="component" value="Unassembled WGS sequence"/>
</dbReference>
<dbReference type="RefSeq" id="WP_036910830.1">
    <property type="nucleotide sequence ID" value="NZ_FNUV01000002.1"/>
</dbReference>
<feature type="compositionally biased region" description="Basic and acidic residues" evidence="1">
    <location>
        <begin position="91"/>
        <end position="104"/>
    </location>
</feature>
<evidence type="ECO:0000313" key="3">
    <source>
        <dbReference type="EMBL" id="SEF58722.1"/>
    </source>
</evidence>
<accession>A0A1H5T7A0</accession>
<gene>
    <name evidence="3" type="ORF">SAMN05216354_0910</name>
</gene>
<evidence type="ECO:0000256" key="2">
    <source>
        <dbReference type="SAM" id="Phobius"/>
    </source>
</evidence>
<protein>
    <submittedName>
        <fullName evidence="3">Uncharacterized protein</fullName>
    </submittedName>
</protein>
<feature type="region of interest" description="Disordered" evidence="1">
    <location>
        <begin position="91"/>
        <end position="117"/>
    </location>
</feature>
<organism evidence="3 4">
    <name type="scientific">Xylanibacter ruminicola</name>
    <name type="common">Prevotella ruminicola</name>
    <dbReference type="NCBI Taxonomy" id="839"/>
    <lineage>
        <taxon>Bacteria</taxon>
        <taxon>Pseudomonadati</taxon>
        <taxon>Bacteroidota</taxon>
        <taxon>Bacteroidia</taxon>
        <taxon>Bacteroidales</taxon>
        <taxon>Prevotellaceae</taxon>
        <taxon>Xylanibacter</taxon>
    </lineage>
</organism>
<evidence type="ECO:0000313" key="4">
    <source>
        <dbReference type="Proteomes" id="UP000236735"/>
    </source>
</evidence>
<keyword evidence="2" id="KW-0812">Transmembrane</keyword>
<dbReference type="GeneID" id="32574622"/>
<name>A0A1H5T7A0_XYLRU</name>
<keyword evidence="2" id="KW-0472">Membrane</keyword>
<dbReference type="AlphaFoldDB" id="A0A1H5T7A0"/>
<feature type="transmembrane region" description="Helical" evidence="2">
    <location>
        <begin position="54"/>
        <end position="71"/>
    </location>
</feature>
<evidence type="ECO:0000256" key="1">
    <source>
        <dbReference type="SAM" id="MobiDB-lite"/>
    </source>
</evidence>
<dbReference type="EMBL" id="FNUV01000002">
    <property type="protein sequence ID" value="SEF58722.1"/>
    <property type="molecule type" value="Genomic_DNA"/>
</dbReference>
<keyword evidence="2" id="KW-1133">Transmembrane helix</keyword>
<reference evidence="3 4" key="1">
    <citation type="submission" date="2016-10" db="EMBL/GenBank/DDBJ databases">
        <authorList>
            <person name="de Groot N.N."/>
        </authorList>
    </citation>
    <scope>NUCLEOTIDE SEQUENCE [LARGE SCALE GENOMIC DNA]</scope>
    <source>
        <strain evidence="3 4">AR32</strain>
    </source>
</reference>
<proteinExistence type="predicted"/>
<sequence length="304" mass="33950">MAEKTYKDTDVREALRRKYSDTPKLPADFMKKMAQPSEPDEAPKLAPVIRRWRWVAAVACLLIMIGIGVNYQSKTYHETVHESAVVAEAKKPETLSSTSERHIEAAPCTESATKAKPQRMATSAEKIPAATEGACISPLPDIPSKCTPVAASDLHNASLQLTVDTTYQAPGKVDEFIAKMATYHKVKAVVLNCVADTCNTAVEGKAYVFQDTQQLDLFARLLQVACCYDNKTPGYLLNFSHQQFYFTLKDLRKGEKYLWIAERIPGERILLFSTHSPIETAVSSACYQSYRDKLIRADICSFHF</sequence>